<keyword evidence="1" id="KW-0472">Membrane</keyword>
<organism evidence="2 3">
    <name type="scientific">Methylotuvimicrobium buryatense</name>
    <name type="common">Methylomicrobium buryatense</name>
    <dbReference type="NCBI Taxonomy" id="95641"/>
    <lineage>
        <taxon>Bacteria</taxon>
        <taxon>Pseudomonadati</taxon>
        <taxon>Pseudomonadota</taxon>
        <taxon>Gammaproteobacteria</taxon>
        <taxon>Methylococcales</taxon>
        <taxon>Methylococcaceae</taxon>
        <taxon>Methylotuvimicrobium</taxon>
    </lineage>
</organism>
<dbReference type="Proteomes" id="UP000305881">
    <property type="component" value="Chromosome"/>
</dbReference>
<dbReference type="AlphaFoldDB" id="A0A4P9ULR2"/>
<evidence type="ECO:0000313" key="2">
    <source>
        <dbReference type="EMBL" id="QCW82209.1"/>
    </source>
</evidence>
<evidence type="ECO:0000313" key="3">
    <source>
        <dbReference type="Proteomes" id="UP000305881"/>
    </source>
</evidence>
<gene>
    <name evidence="2" type="ORF">EQU24_08115</name>
</gene>
<keyword evidence="3" id="KW-1185">Reference proteome</keyword>
<accession>A0A4P9ULR2</accession>
<keyword evidence="1" id="KW-0812">Transmembrane</keyword>
<proteinExistence type="predicted"/>
<dbReference type="KEGG" id="mbur:EQU24_08115"/>
<dbReference type="RefSeq" id="WP_138767130.1">
    <property type="nucleotide sequence ID" value="NZ_CP035467.1"/>
</dbReference>
<feature type="transmembrane region" description="Helical" evidence="1">
    <location>
        <begin position="61"/>
        <end position="84"/>
    </location>
</feature>
<dbReference type="STRING" id="675511.GCA_000341735_01400"/>
<dbReference type="EMBL" id="CP035467">
    <property type="protein sequence ID" value="QCW82209.1"/>
    <property type="molecule type" value="Genomic_DNA"/>
</dbReference>
<reference evidence="3" key="1">
    <citation type="journal article" date="2019" name="J. Bacteriol.">
        <title>A Mutagenic Screen Identifies a TonB-Dependent Receptor Required for the Lanthanide Metal Switch in the Type I Methanotroph 'Methylotuvimicrobium buryatense' 5GB1C.</title>
        <authorList>
            <person name="Groom J.D."/>
            <person name="Ford S.M."/>
            <person name="Pesesky M.W."/>
            <person name="Lidstrom M.E."/>
        </authorList>
    </citation>
    <scope>NUCLEOTIDE SEQUENCE [LARGE SCALE GENOMIC DNA]</scope>
    <source>
        <strain evidence="3">5GB1C</strain>
    </source>
</reference>
<keyword evidence="1" id="KW-1133">Transmembrane helix</keyword>
<dbReference type="OrthoDB" id="7060592at2"/>
<evidence type="ECO:0000256" key="1">
    <source>
        <dbReference type="SAM" id="Phobius"/>
    </source>
</evidence>
<protein>
    <submittedName>
        <fullName evidence="2">Uncharacterized protein</fullName>
    </submittedName>
</protein>
<name>A0A4P9ULR2_METBY</name>
<sequence length="303" mass="33770">MKEQGTGKIVAHVQETGMAQQVLSGLMGFPFSPLNTLNLASAAYTNVQLNQLKIMVEGLQILQYANLGVAIAGIGVSVAGFAMITSRLKGIEGQITHLAESMRQSFQDLFDRELRSHFSHVYVLFEKAETAGALSNPTNELVSVASQLTDEGGFFRNEIIHLLEQKQFDAELFTSLVRSLALCNAGRVECLLLANELKSAHRAADMIGRHYRELFDDLVPTHLATKQIARANEQHETSYSRLREEQPKMKCLVQGLRDVTEAGLTKPLLIESLMEQKINGRDYIMSLRNEKQHPLLLLEHTVL</sequence>